<dbReference type="Pfam" id="PF14903">
    <property type="entry name" value="WG_beta_rep"/>
    <property type="match status" value="1"/>
</dbReference>
<protein>
    <recommendedName>
        <fullName evidence="3">KWG Leptospira</fullName>
    </recommendedName>
</protein>
<accession>A0A379MTM8</accession>
<evidence type="ECO:0000313" key="2">
    <source>
        <dbReference type="Proteomes" id="UP000255233"/>
    </source>
</evidence>
<name>A0A379MTM8_9BACT</name>
<dbReference type="EMBL" id="UGVL01000001">
    <property type="protein sequence ID" value="SUE34270.1"/>
    <property type="molecule type" value="Genomic_DNA"/>
</dbReference>
<dbReference type="STRING" id="880526.GCA_000427365_00070"/>
<keyword evidence="2" id="KW-1185">Reference proteome</keyword>
<evidence type="ECO:0008006" key="3">
    <source>
        <dbReference type="Google" id="ProtNLM"/>
    </source>
</evidence>
<proteinExistence type="predicted"/>
<dbReference type="InterPro" id="IPR032774">
    <property type="entry name" value="WG_beta_rep"/>
</dbReference>
<dbReference type="OrthoDB" id="697275at2"/>
<reference evidence="1 2" key="1">
    <citation type="submission" date="2018-06" db="EMBL/GenBank/DDBJ databases">
        <authorList>
            <consortium name="Pathogen Informatics"/>
            <person name="Doyle S."/>
        </authorList>
    </citation>
    <scope>NUCLEOTIDE SEQUENCE [LARGE SCALE GENOMIC DNA]</scope>
    <source>
        <strain evidence="1 2">NCTC11190</strain>
    </source>
</reference>
<sequence>MAPKGSAAHHRPVIRHCGLRLWVRRGAAGLLCWLAWNCAGTNYLTRVSPSGCETSGPGIVSGYIDRRGDTVIPVGKYWYCESDTIREWGFVWLRPEQRENRYDLCIAIDRKDRKLFNAYWFDNGPDYPSEGLFRIRDDRGRIGYADTTGRIVIRPRFRAAYPFRGGQAEVALRAWEQRDGEYTYWQSDRWFLIDRKGRKIGQE</sequence>
<organism evidence="1 2">
    <name type="scientific">Rikenella microfusus</name>
    <dbReference type="NCBI Taxonomy" id="28139"/>
    <lineage>
        <taxon>Bacteria</taxon>
        <taxon>Pseudomonadati</taxon>
        <taxon>Bacteroidota</taxon>
        <taxon>Bacteroidia</taxon>
        <taxon>Bacteroidales</taxon>
        <taxon>Rikenellaceae</taxon>
        <taxon>Rikenella</taxon>
    </lineage>
</organism>
<gene>
    <name evidence="1" type="ORF">NCTC11190_01491</name>
</gene>
<dbReference type="Proteomes" id="UP000255233">
    <property type="component" value="Unassembled WGS sequence"/>
</dbReference>
<evidence type="ECO:0000313" key="1">
    <source>
        <dbReference type="EMBL" id="SUE34270.1"/>
    </source>
</evidence>
<dbReference type="AlphaFoldDB" id="A0A379MTM8"/>